<name>A0A9W6EGW5_ASPNG</name>
<dbReference type="Gene3D" id="3.50.50.60">
    <property type="entry name" value="FAD/NAD(P)-binding domain"/>
    <property type="match status" value="3"/>
</dbReference>
<evidence type="ECO:0000313" key="2">
    <source>
        <dbReference type="Proteomes" id="UP001144191"/>
    </source>
</evidence>
<reference evidence="1" key="1">
    <citation type="submission" date="2022-07" db="EMBL/GenBank/DDBJ databases">
        <title>Taxonomy of Aspergillus series Nigri: significant species reduction supported by multi-species coalescent approaches.</title>
        <authorList>
            <person name="Bian C."/>
            <person name="Kusuya Y."/>
            <person name="Sklenar F."/>
            <person name="D'hooge E."/>
            <person name="Yaguchi T."/>
            <person name="Takahashi H."/>
            <person name="Hubka V."/>
        </authorList>
    </citation>
    <scope>NUCLEOTIDE SEQUENCE</scope>
    <source>
        <strain evidence="1">IFM 63604</strain>
    </source>
</reference>
<sequence>MAVRQQQLRKPQHPRAHAWILGSGIASLASAVHLIQEANVPAPQVHVVESRTSARDGLPTTGNATIGYDYRAACLPIFCDGCTEDLLSIIPSTSGPGTTLLDNLKTTREIALTHVLIKRGHKEQVCNARGVRMGWKVRVKLALFLRHSEEALGQKTIRDCLDNGFFRSAFWAVWASTAVEFRRCLRRFLHEILQSSTDPVALNCCTYNAHDDIIMPITRFLQSRGADLKFNSKTTLITMGTDTGCQRVSTIQIVQEGIERTVTIGPHDVVIATLGSATSGSSNGTSTDPPPQELLPAEDYLDENWSLWLGLFPNLGNPYSFCTRVMESRAECFTITSRQCDFFAKLTQENPEKIVSIVLPGSEWCVSLFRTHCKTISGPSGDERIIWGHASSPEREGNYVKKPMLECGGTESLTELLQHFHAYSEDSLSHFTLIPRVTPRRAAPLLARNYKDRPRVVGNGAENLAVVGQFVEMPDETAATMDYSVRSAQLAVYRLMKLGKEPRTTQKASVSDILRW</sequence>
<dbReference type="Pfam" id="PF06100">
    <property type="entry name" value="MCRA"/>
    <property type="match status" value="1"/>
</dbReference>
<dbReference type="GO" id="GO:0071949">
    <property type="term" value="F:FAD binding"/>
    <property type="evidence" value="ECO:0007669"/>
    <property type="project" value="InterPro"/>
</dbReference>
<dbReference type="GO" id="GO:0006631">
    <property type="term" value="P:fatty acid metabolic process"/>
    <property type="evidence" value="ECO:0007669"/>
    <property type="project" value="InterPro"/>
</dbReference>
<comment type="caution">
    <text evidence="1">The sequence shown here is derived from an EMBL/GenBank/DDBJ whole genome shotgun (WGS) entry which is preliminary data.</text>
</comment>
<dbReference type="GO" id="GO:0050151">
    <property type="term" value="F:oleate hydratase activity"/>
    <property type="evidence" value="ECO:0007669"/>
    <property type="project" value="InterPro"/>
</dbReference>
<proteinExistence type="predicted"/>
<dbReference type="InterPro" id="IPR010354">
    <property type="entry name" value="Oleate_hydratase"/>
</dbReference>
<dbReference type="SUPFAM" id="SSF51905">
    <property type="entry name" value="FAD/NAD(P)-binding domain"/>
    <property type="match status" value="1"/>
</dbReference>
<dbReference type="EMBL" id="BRPB01000217">
    <property type="protein sequence ID" value="GLA56051.1"/>
    <property type="molecule type" value="Genomic_DNA"/>
</dbReference>
<protein>
    <recommendedName>
        <fullName evidence="3">67 kDa myosin-cross-reactive antigen family protein</fullName>
    </recommendedName>
</protein>
<evidence type="ECO:0008006" key="3">
    <source>
        <dbReference type="Google" id="ProtNLM"/>
    </source>
</evidence>
<evidence type="ECO:0000313" key="1">
    <source>
        <dbReference type="EMBL" id="GLA56051.1"/>
    </source>
</evidence>
<dbReference type="InterPro" id="IPR036188">
    <property type="entry name" value="FAD/NAD-bd_sf"/>
</dbReference>
<gene>
    <name evidence="1" type="ORF">AnigIFM63604_004109</name>
</gene>
<dbReference type="AlphaFoldDB" id="A0A9W6EGW5"/>
<accession>A0A9W6EGW5</accession>
<dbReference type="PANTHER" id="PTHR37417:SF2">
    <property type="entry name" value="67 KDA MYOSIN-CROSS-REACTIVE ANTIGEN FAMILY PROTEIN (AFU_ORTHOLOGUE AFUA_5G09970)"/>
    <property type="match status" value="1"/>
</dbReference>
<dbReference type="Proteomes" id="UP001144191">
    <property type="component" value="Unassembled WGS sequence"/>
</dbReference>
<dbReference type="PANTHER" id="PTHR37417">
    <property type="entry name" value="67 KDA MYOSIN-CROSS-REACTIVE ANTIGEN FAMILY PROTEIN (AFU_ORTHOLOGUE AFUA_5G09970)"/>
    <property type="match status" value="1"/>
</dbReference>
<organism evidence="1 2">
    <name type="scientific">Aspergillus niger</name>
    <dbReference type="NCBI Taxonomy" id="5061"/>
    <lineage>
        <taxon>Eukaryota</taxon>
        <taxon>Fungi</taxon>
        <taxon>Dikarya</taxon>
        <taxon>Ascomycota</taxon>
        <taxon>Pezizomycotina</taxon>
        <taxon>Eurotiomycetes</taxon>
        <taxon>Eurotiomycetidae</taxon>
        <taxon>Eurotiales</taxon>
        <taxon>Aspergillaceae</taxon>
        <taxon>Aspergillus</taxon>
        <taxon>Aspergillus subgen. Circumdati</taxon>
    </lineage>
</organism>